<protein>
    <submittedName>
        <fullName evidence="9">Prepilin-type N-terminal cleavage/methylation domain-containing protein</fullName>
    </submittedName>
</protein>
<evidence type="ECO:0000256" key="4">
    <source>
        <dbReference type="ARBA" id="ARBA00022519"/>
    </source>
</evidence>
<evidence type="ECO:0000256" key="5">
    <source>
        <dbReference type="ARBA" id="ARBA00022692"/>
    </source>
</evidence>
<keyword evidence="4" id="KW-0997">Cell inner membrane</keyword>
<evidence type="ECO:0000256" key="1">
    <source>
        <dbReference type="ARBA" id="ARBA00004377"/>
    </source>
</evidence>
<evidence type="ECO:0000313" key="9">
    <source>
        <dbReference type="EMBL" id="MBC3909095.1"/>
    </source>
</evidence>
<gene>
    <name evidence="9" type="ORF">H8L47_16170</name>
</gene>
<dbReference type="InterPro" id="IPR012902">
    <property type="entry name" value="N_methyl_site"/>
</dbReference>
<dbReference type="InterPro" id="IPR051621">
    <property type="entry name" value="T2SS_protein_J"/>
</dbReference>
<organism evidence="9 10">
    <name type="scientific">Undibacterium umbellatum</name>
    <dbReference type="NCBI Taxonomy" id="2762300"/>
    <lineage>
        <taxon>Bacteria</taxon>
        <taxon>Pseudomonadati</taxon>
        <taxon>Pseudomonadota</taxon>
        <taxon>Betaproteobacteria</taxon>
        <taxon>Burkholderiales</taxon>
        <taxon>Oxalobacteraceae</taxon>
        <taxon>Undibacterium</taxon>
    </lineage>
</organism>
<comment type="caution">
    <text evidence="9">The sequence shown here is derived from an EMBL/GenBank/DDBJ whole genome shotgun (WGS) entry which is preliminary data.</text>
</comment>
<keyword evidence="7 8" id="KW-0472">Membrane</keyword>
<sequence>MAGRNRHARRLSAAGFTLIELLVAISILAIIAVLGWRGLDSIVRARVLLTAEMEQTRGMQLSFAQLENDCAHLVDATNFPGREVLSAVGARLVLVRNVFEENQPTRLQVVVYRVQDGVLKRREMLPTRELAVLDQDWQNALADAEVSPAIALQSQVTGFDMRTWKEGENGWRNGGSEVAGKDNPAIVAPGIPSKNGKLTGLEIAIQISGRELPVTKVFLLGAV</sequence>
<comment type="subcellular location">
    <subcellularLocation>
        <location evidence="1">Cell inner membrane</location>
        <topology evidence="1">Single-pass membrane protein</topology>
    </subcellularLocation>
</comment>
<dbReference type="SUPFAM" id="SSF54523">
    <property type="entry name" value="Pili subunits"/>
    <property type="match status" value="2"/>
</dbReference>
<proteinExistence type="predicted"/>
<evidence type="ECO:0000313" key="10">
    <source>
        <dbReference type="Proteomes" id="UP000646911"/>
    </source>
</evidence>
<dbReference type="Proteomes" id="UP000646911">
    <property type="component" value="Unassembled WGS sequence"/>
</dbReference>
<dbReference type="NCBIfam" id="TIGR02532">
    <property type="entry name" value="IV_pilin_GFxxxE"/>
    <property type="match status" value="1"/>
</dbReference>
<dbReference type="InterPro" id="IPR045584">
    <property type="entry name" value="Pilin-like"/>
</dbReference>
<accession>A0ABR6ZBI5</accession>
<keyword evidence="6 8" id="KW-1133">Transmembrane helix</keyword>
<dbReference type="PANTHER" id="PTHR39583:SF2">
    <property type="entry name" value="TYPE II SECRETION SYSTEM PROTEIN J"/>
    <property type="match status" value="1"/>
</dbReference>
<evidence type="ECO:0000256" key="2">
    <source>
        <dbReference type="ARBA" id="ARBA00022475"/>
    </source>
</evidence>
<keyword evidence="5 8" id="KW-0812">Transmembrane</keyword>
<keyword evidence="10" id="KW-1185">Reference proteome</keyword>
<dbReference type="PROSITE" id="PS00409">
    <property type="entry name" value="PROKAR_NTER_METHYL"/>
    <property type="match status" value="1"/>
</dbReference>
<dbReference type="Pfam" id="PF07963">
    <property type="entry name" value="N_methyl"/>
    <property type="match status" value="1"/>
</dbReference>
<evidence type="ECO:0000256" key="6">
    <source>
        <dbReference type="ARBA" id="ARBA00022989"/>
    </source>
</evidence>
<reference evidence="9 10" key="1">
    <citation type="submission" date="2020-08" db="EMBL/GenBank/DDBJ databases">
        <title>Novel species isolated from subtropical streams in China.</title>
        <authorList>
            <person name="Lu H."/>
        </authorList>
    </citation>
    <scope>NUCLEOTIDE SEQUENCE [LARGE SCALE GENOMIC DNA]</scope>
    <source>
        <strain evidence="9 10">NL8W</strain>
    </source>
</reference>
<name>A0ABR6ZBI5_9BURK</name>
<keyword evidence="3" id="KW-0488">Methylation</keyword>
<evidence type="ECO:0000256" key="3">
    <source>
        <dbReference type="ARBA" id="ARBA00022481"/>
    </source>
</evidence>
<dbReference type="EMBL" id="JACOFX010000008">
    <property type="protein sequence ID" value="MBC3909095.1"/>
    <property type="molecule type" value="Genomic_DNA"/>
</dbReference>
<keyword evidence="2" id="KW-1003">Cell membrane</keyword>
<evidence type="ECO:0000256" key="8">
    <source>
        <dbReference type="SAM" id="Phobius"/>
    </source>
</evidence>
<feature type="transmembrane region" description="Helical" evidence="8">
    <location>
        <begin position="12"/>
        <end position="36"/>
    </location>
</feature>
<dbReference type="PANTHER" id="PTHR39583">
    <property type="entry name" value="TYPE II SECRETION SYSTEM PROTEIN J-RELATED"/>
    <property type="match status" value="1"/>
</dbReference>
<evidence type="ECO:0000256" key="7">
    <source>
        <dbReference type="ARBA" id="ARBA00023136"/>
    </source>
</evidence>